<name>A0ABQ9AJE9_9ROSI</name>
<proteinExistence type="predicted"/>
<gene>
    <name evidence="2" type="ORF">OIU77_007982</name>
</gene>
<organism evidence="2 3">
    <name type="scientific">Salix suchowensis</name>
    <dbReference type="NCBI Taxonomy" id="1278906"/>
    <lineage>
        <taxon>Eukaryota</taxon>
        <taxon>Viridiplantae</taxon>
        <taxon>Streptophyta</taxon>
        <taxon>Embryophyta</taxon>
        <taxon>Tracheophyta</taxon>
        <taxon>Spermatophyta</taxon>
        <taxon>Magnoliopsida</taxon>
        <taxon>eudicotyledons</taxon>
        <taxon>Gunneridae</taxon>
        <taxon>Pentapetalae</taxon>
        <taxon>rosids</taxon>
        <taxon>fabids</taxon>
        <taxon>Malpighiales</taxon>
        <taxon>Salicaceae</taxon>
        <taxon>Saliceae</taxon>
        <taxon>Salix</taxon>
    </lineage>
</organism>
<evidence type="ECO:0000313" key="2">
    <source>
        <dbReference type="EMBL" id="KAJ6340140.1"/>
    </source>
</evidence>
<keyword evidence="3" id="KW-1185">Reference proteome</keyword>
<keyword evidence="1" id="KW-1133">Transmembrane helix</keyword>
<accession>A0ABQ9AJE9</accession>
<evidence type="ECO:0000256" key="1">
    <source>
        <dbReference type="SAM" id="Phobius"/>
    </source>
</evidence>
<feature type="transmembrane region" description="Helical" evidence="1">
    <location>
        <begin position="6"/>
        <end position="28"/>
    </location>
</feature>
<keyword evidence="1" id="KW-0812">Transmembrane</keyword>
<evidence type="ECO:0000313" key="3">
    <source>
        <dbReference type="Proteomes" id="UP001141253"/>
    </source>
</evidence>
<dbReference type="EMBL" id="JAPFFI010000020">
    <property type="protein sequence ID" value="KAJ6340140.1"/>
    <property type="molecule type" value="Genomic_DNA"/>
</dbReference>
<reference evidence="2" key="1">
    <citation type="submission" date="2022-10" db="EMBL/GenBank/DDBJ databases">
        <authorList>
            <person name="Hyden B.L."/>
            <person name="Feng K."/>
            <person name="Yates T."/>
            <person name="Jawdy S."/>
            <person name="Smart L.B."/>
            <person name="Muchero W."/>
        </authorList>
    </citation>
    <scope>NUCLEOTIDE SEQUENCE</scope>
    <source>
        <tissue evidence="2">Shoot tip</tissue>
    </source>
</reference>
<reference evidence="2" key="2">
    <citation type="journal article" date="2023" name="Int. J. Mol. Sci.">
        <title>De Novo Assembly and Annotation of 11 Diverse Shrub Willow (Salix) Genomes Reveals Novel Gene Organization in Sex-Linked Regions.</title>
        <authorList>
            <person name="Hyden B."/>
            <person name="Feng K."/>
            <person name="Yates T.B."/>
            <person name="Jawdy S."/>
            <person name="Cereghino C."/>
            <person name="Smart L.B."/>
            <person name="Muchero W."/>
        </authorList>
    </citation>
    <scope>NUCLEOTIDE SEQUENCE</scope>
    <source>
        <tissue evidence="2">Shoot tip</tissue>
    </source>
</reference>
<dbReference type="Proteomes" id="UP001141253">
    <property type="component" value="Chromosome 15W"/>
</dbReference>
<protein>
    <submittedName>
        <fullName evidence="2">Uncharacterized protein</fullName>
    </submittedName>
</protein>
<sequence length="133" mass="15071">MRSLFQFLFQIQSGHILFFFLFLCVFHARVFEYLRRKKEVLSSSGVTMKDYDGLKGSMGSLSSLVAAKEVESSSGTTMKVHEVGDARVKMSSKQKAVKGQMVSSNLEKLKDVKLGHNLRLEHQEMLHKPISVF</sequence>
<keyword evidence="1" id="KW-0472">Membrane</keyword>
<comment type="caution">
    <text evidence="2">The sequence shown here is derived from an EMBL/GenBank/DDBJ whole genome shotgun (WGS) entry which is preliminary data.</text>
</comment>